<evidence type="ECO:0000256" key="1">
    <source>
        <dbReference type="SAM" id="MobiDB-lite"/>
    </source>
</evidence>
<dbReference type="Proteomes" id="UP001338125">
    <property type="component" value="Unassembled WGS sequence"/>
</dbReference>
<sequence>MSLRSRGDGRPAPSIQSEISILNAEEYKGGPTYRPPKSQPLSNHAADTNGSAAGKRRAPVDREDDDGDDEVKAKRSRGRPRLDTKDETAADRRRTQIRLAQRAYRHRKDTAITTLEQKVKEKEQVSDVMAKEFSTFYNILLSEGILDLAPQVAPRLKSIADKIFRLANTSRASNGALSPDSDEPTSRSLDRTSHIGNSSDVGVSLSPANHDSQTGYGVEHGGNLASGFSSSLQNGHHSTNSLTYEVIAQATPENATFPFLSSMETIEGPPSQSQDLHLGQPLSNHSPYPRLPSPASYAFQERSFGRRLHRTTLERGLKLAMMPNPPADRFAATFGFCLLFETKESIIRRLVTGLKRSQNEGLSTWKLPLTSLDADDVAYLENQFGLSGLDSHGQNVLAFGKSSNMLDLSSATFGPQAQPDIDDKAEQRIRLITQNFEGEFILSNEVEQFLNKLGINIPPHADFVEAEIDIEDLRGAAEASSGSNTASSNSQFGGVGLGTSSPGFGISNMWSGNSSISGNFGASSLGGSSATNVMNIGHMLDRHADSGSGITSGIAAFMAQDFGQMWSSATNWNKTKVTIDVAKLIEEMVSKSVCLGKSPGLRAKDVVRAIKIAAGMISASA</sequence>
<dbReference type="PANTHER" id="PTHR40618:SF1">
    <property type="entry name" value="B-ZIP TRANSCRIPTION FACTOR (EUROFUNG)"/>
    <property type="match status" value="1"/>
</dbReference>
<proteinExistence type="predicted"/>
<feature type="compositionally biased region" description="Basic and acidic residues" evidence="1">
    <location>
        <begin position="184"/>
        <end position="193"/>
    </location>
</feature>
<comment type="caution">
    <text evidence="2">The sequence shown here is derived from an EMBL/GenBank/DDBJ whole genome shotgun (WGS) entry which is preliminary data.</text>
</comment>
<evidence type="ECO:0008006" key="4">
    <source>
        <dbReference type="Google" id="ProtNLM"/>
    </source>
</evidence>
<accession>A0ABR0SXG3</accession>
<keyword evidence="3" id="KW-1185">Reference proteome</keyword>
<organism evidence="2 3">
    <name type="scientific">Cladobotryum mycophilum</name>
    <dbReference type="NCBI Taxonomy" id="491253"/>
    <lineage>
        <taxon>Eukaryota</taxon>
        <taxon>Fungi</taxon>
        <taxon>Dikarya</taxon>
        <taxon>Ascomycota</taxon>
        <taxon>Pezizomycotina</taxon>
        <taxon>Sordariomycetes</taxon>
        <taxon>Hypocreomycetidae</taxon>
        <taxon>Hypocreales</taxon>
        <taxon>Hypocreaceae</taxon>
        <taxon>Cladobotryum</taxon>
    </lineage>
</organism>
<protein>
    <recommendedName>
        <fullName evidence="4">BZIP domain-containing protein</fullName>
    </recommendedName>
</protein>
<dbReference type="Gene3D" id="1.20.5.170">
    <property type="match status" value="1"/>
</dbReference>
<dbReference type="SUPFAM" id="SSF57959">
    <property type="entry name" value="Leucine zipper domain"/>
    <property type="match status" value="1"/>
</dbReference>
<reference evidence="2 3" key="1">
    <citation type="submission" date="2024-01" db="EMBL/GenBank/DDBJ databases">
        <title>Complete genome of Cladobotryum mycophilum ATHUM6906.</title>
        <authorList>
            <person name="Christinaki A.C."/>
            <person name="Myridakis A.I."/>
            <person name="Kouvelis V.N."/>
        </authorList>
    </citation>
    <scope>NUCLEOTIDE SEQUENCE [LARGE SCALE GENOMIC DNA]</scope>
    <source>
        <strain evidence="2 3">ATHUM6906</strain>
    </source>
</reference>
<evidence type="ECO:0000313" key="3">
    <source>
        <dbReference type="Proteomes" id="UP001338125"/>
    </source>
</evidence>
<feature type="compositionally biased region" description="Polar residues" evidence="1">
    <location>
        <begin position="39"/>
        <end position="51"/>
    </location>
</feature>
<dbReference type="EMBL" id="JAVFKD010000002">
    <property type="protein sequence ID" value="KAK5996587.1"/>
    <property type="molecule type" value="Genomic_DNA"/>
</dbReference>
<gene>
    <name evidence="2" type="ORF">PT974_01924</name>
</gene>
<dbReference type="CDD" id="cd14688">
    <property type="entry name" value="bZIP_YAP"/>
    <property type="match status" value="1"/>
</dbReference>
<feature type="region of interest" description="Disordered" evidence="1">
    <location>
        <begin position="1"/>
        <end position="93"/>
    </location>
</feature>
<evidence type="ECO:0000313" key="2">
    <source>
        <dbReference type="EMBL" id="KAK5996587.1"/>
    </source>
</evidence>
<feature type="region of interest" description="Disordered" evidence="1">
    <location>
        <begin position="172"/>
        <end position="222"/>
    </location>
</feature>
<feature type="compositionally biased region" description="Polar residues" evidence="1">
    <location>
        <begin position="194"/>
        <end position="215"/>
    </location>
</feature>
<feature type="compositionally biased region" description="Basic and acidic residues" evidence="1">
    <location>
        <begin position="80"/>
        <end position="93"/>
    </location>
</feature>
<dbReference type="InterPro" id="IPR046347">
    <property type="entry name" value="bZIP_sf"/>
</dbReference>
<dbReference type="PANTHER" id="PTHR40618">
    <property type="entry name" value="B-ZIP TRANSCRIPTION FACTOR (EUROFUNG)-RELATED"/>
    <property type="match status" value="1"/>
</dbReference>
<name>A0ABR0SXG3_9HYPO</name>